<dbReference type="Pfam" id="PF01370">
    <property type="entry name" value="Epimerase"/>
    <property type="match status" value="1"/>
</dbReference>
<keyword evidence="3" id="KW-1185">Reference proteome</keyword>
<protein>
    <submittedName>
        <fullName evidence="2">NAD-dependent epimerase/dehydratase family protein</fullName>
    </submittedName>
</protein>
<accession>A0ABS6IH53</accession>
<dbReference type="PANTHER" id="PTHR48079">
    <property type="entry name" value="PROTEIN YEEZ"/>
    <property type="match status" value="1"/>
</dbReference>
<name>A0ABS6IH53_9HYPH</name>
<proteinExistence type="predicted"/>
<sequence length="306" mass="32951">MSKLVAVTGATGFVGPHLVTALARRGWRLRILVRRWTPLPSLAGVDADLILGDLSSESALRQLVEGADAVVHAAGLIKARREADFLPVNRDSAALLSALAPDAHMVLLSSLAAREPQLSAYGASKRAGEAVVATRSGPWAIVRAPAVYGPGDRETLAYFRAVKSGFAPQPRLPSARLSLIHVADLAEALALTVERPPPGSTYEVDDGRAYTYADMAAAAGEALGRRPWRISVPRGVMACVAGWNELRQTLGAGTQILTRGKVNEIFHPDWSVHDRGLAAAIGLQPRYDLTFGFRDTILWYRAKHWL</sequence>
<evidence type="ECO:0000313" key="2">
    <source>
        <dbReference type="EMBL" id="MBU8873926.1"/>
    </source>
</evidence>
<dbReference type="EMBL" id="JAHOPB010000001">
    <property type="protein sequence ID" value="MBU8873926.1"/>
    <property type="molecule type" value="Genomic_DNA"/>
</dbReference>
<dbReference type="Proteomes" id="UP000727907">
    <property type="component" value="Unassembled WGS sequence"/>
</dbReference>
<dbReference type="InterPro" id="IPR051783">
    <property type="entry name" value="NAD(P)-dependent_oxidoreduct"/>
</dbReference>
<reference evidence="2 3" key="1">
    <citation type="submission" date="2021-06" db="EMBL/GenBank/DDBJ databases">
        <authorList>
            <person name="Lee D.H."/>
        </authorList>
    </citation>
    <scope>NUCLEOTIDE SEQUENCE [LARGE SCALE GENOMIC DNA]</scope>
    <source>
        <strain evidence="2 3">MMS21-HV4-11</strain>
    </source>
</reference>
<organism evidence="2 3">
    <name type="scientific">Reyranella humidisoli</name>
    <dbReference type="NCBI Taxonomy" id="2849149"/>
    <lineage>
        <taxon>Bacteria</taxon>
        <taxon>Pseudomonadati</taxon>
        <taxon>Pseudomonadota</taxon>
        <taxon>Alphaproteobacteria</taxon>
        <taxon>Hyphomicrobiales</taxon>
        <taxon>Reyranellaceae</taxon>
        <taxon>Reyranella</taxon>
    </lineage>
</organism>
<dbReference type="PANTHER" id="PTHR48079:SF6">
    <property type="entry name" value="NAD(P)-BINDING DOMAIN-CONTAINING PROTEIN-RELATED"/>
    <property type="match status" value="1"/>
</dbReference>
<comment type="caution">
    <text evidence="2">The sequence shown here is derived from an EMBL/GenBank/DDBJ whole genome shotgun (WGS) entry which is preliminary data.</text>
</comment>
<dbReference type="RefSeq" id="WP_216958561.1">
    <property type="nucleotide sequence ID" value="NZ_JAHOPB010000001.1"/>
</dbReference>
<gene>
    <name evidence="2" type="ORF">KQ910_09130</name>
</gene>
<evidence type="ECO:0000313" key="3">
    <source>
        <dbReference type="Proteomes" id="UP000727907"/>
    </source>
</evidence>
<dbReference type="InterPro" id="IPR001509">
    <property type="entry name" value="Epimerase_deHydtase"/>
</dbReference>
<evidence type="ECO:0000259" key="1">
    <source>
        <dbReference type="Pfam" id="PF01370"/>
    </source>
</evidence>
<feature type="domain" description="NAD-dependent epimerase/dehydratase" evidence="1">
    <location>
        <begin position="5"/>
        <end position="202"/>
    </location>
</feature>